<dbReference type="AlphaFoldDB" id="A0A5J4YSZ3"/>
<proteinExistence type="predicted"/>
<name>A0A5J4YSZ3_PORPP</name>
<evidence type="ECO:0000313" key="3">
    <source>
        <dbReference type="Proteomes" id="UP000324585"/>
    </source>
</evidence>
<evidence type="ECO:0000256" key="1">
    <source>
        <dbReference type="SAM" id="Phobius"/>
    </source>
</evidence>
<gene>
    <name evidence="2" type="ORF">FVE85_4290</name>
</gene>
<protein>
    <submittedName>
        <fullName evidence="2">Uncharacterized protein</fullName>
    </submittedName>
</protein>
<accession>A0A5J4YSZ3</accession>
<organism evidence="2 3">
    <name type="scientific">Porphyridium purpureum</name>
    <name type="common">Red alga</name>
    <name type="synonym">Porphyridium cruentum</name>
    <dbReference type="NCBI Taxonomy" id="35688"/>
    <lineage>
        <taxon>Eukaryota</taxon>
        <taxon>Rhodophyta</taxon>
        <taxon>Bangiophyceae</taxon>
        <taxon>Porphyridiales</taxon>
        <taxon>Porphyridiaceae</taxon>
        <taxon>Porphyridium</taxon>
    </lineage>
</organism>
<evidence type="ECO:0000313" key="2">
    <source>
        <dbReference type="EMBL" id="KAA8494315.1"/>
    </source>
</evidence>
<sequence length="81" mass="9215">MEAFENAMERLGKIFAGKKNRVPELVKFTHERKMAGAYTHVIHTRDKILVRATAAALVVTLGMAFAGQYDMFLNRNKREGF</sequence>
<keyword evidence="3" id="KW-1185">Reference proteome</keyword>
<reference evidence="3" key="1">
    <citation type="journal article" date="2019" name="Nat. Commun.">
        <title>Expansion of phycobilisome linker gene families in mesophilic red algae.</title>
        <authorList>
            <person name="Lee J."/>
            <person name="Kim D."/>
            <person name="Bhattacharya D."/>
            <person name="Yoon H.S."/>
        </authorList>
    </citation>
    <scope>NUCLEOTIDE SEQUENCE [LARGE SCALE GENOMIC DNA]</scope>
    <source>
        <strain evidence="3">CCMP 1328</strain>
    </source>
</reference>
<comment type="caution">
    <text evidence="2">The sequence shown here is derived from an EMBL/GenBank/DDBJ whole genome shotgun (WGS) entry which is preliminary data.</text>
</comment>
<keyword evidence="1" id="KW-0472">Membrane</keyword>
<feature type="transmembrane region" description="Helical" evidence="1">
    <location>
        <begin position="48"/>
        <end position="69"/>
    </location>
</feature>
<keyword evidence="1" id="KW-0812">Transmembrane</keyword>
<keyword evidence="1" id="KW-1133">Transmembrane helix</keyword>
<dbReference type="EMBL" id="VRMN01000005">
    <property type="protein sequence ID" value="KAA8494315.1"/>
    <property type="molecule type" value="Genomic_DNA"/>
</dbReference>
<dbReference type="Proteomes" id="UP000324585">
    <property type="component" value="Unassembled WGS sequence"/>
</dbReference>